<evidence type="ECO:0000256" key="9">
    <source>
        <dbReference type="SAM" id="Phobius"/>
    </source>
</evidence>
<dbReference type="PANTHER" id="PTHR34702">
    <property type="entry name" value="NA(+)/H(+) ANTIPORTER SUBUNIT F1"/>
    <property type="match status" value="1"/>
</dbReference>
<comment type="subcellular location">
    <subcellularLocation>
        <location evidence="1 8">Cell membrane</location>
        <topology evidence="1 8">Multi-pass membrane protein</topology>
    </subcellularLocation>
</comment>
<dbReference type="PANTHER" id="PTHR34702:SF1">
    <property type="entry name" value="NA(+)_H(+) ANTIPORTER SUBUNIT F"/>
    <property type="match status" value="1"/>
</dbReference>
<keyword evidence="8" id="KW-0406">Ion transport</keyword>
<protein>
    <recommendedName>
        <fullName evidence="12">Na(+)/H(+) antiporter subunit F</fullName>
    </recommendedName>
</protein>
<feature type="transmembrane region" description="Helical" evidence="9">
    <location>
        <begin position="62"/>
        <end position="85"/>
    </location>
</feature>
<keyword evidence="11" id="KW-1185">Reference proteome</keyword>
<dbReference type="Proteomes" id="UP001500920">
    <property type="component" value="Unassembled WGS sequence"/>
</dbReference>
<dbReference type="PIRSF" id="PIRSF028784">
    <property type="entry name" value="MrpF"/>
    <property type="match status" value="1"/>
</dbReference>
<accession>A0ABP7F3I1</accession>
<evidence type="ECO:0000256" key="6">
    <source>
        <dbReference type="ARBA" id="ARBA00022989"/>
    </source>
</evidence>
<comment type="caution">
    <text evidence="10">The sequence shown here is derived from an EMBL/GenBank/DDBJ whole genome shotgun (WGS) entry which is preliminary data.</text>
</comment>
<sequence length="99" mass="10980">MTTFLDIIIIISIIILAFAMLGMIYRMVKGPSLHDKVVALDALGILLMAMIALMAMTLRTTYLLVVILLIGILAYIATIAFAKYLEKGVIFENDRTDND</sequence>
<reference evidence="11" key="1">
    <citation type="journal article" date="2019" name="Int. J. Syst. Evol. Microbiol.">
        <title>The Global Catalogue of Microorganisms (GCM) 10K type strain sequencing project: providing services to taxonomists for standard genome sequencing and annotation.</title>
        <authorList>
            <consortium name="The Broad Institute Genomics Platform"/>
            <consortium name="The Broad Institute Genome Sequencing Center for Infectious Disease"/>
            <person name="Wu L."/>
            <person name="Ma J."/>
        </authorList>
    </citation>
    <scope>NUCLEOTIDE SEQUENCE [LARGE SCALE GENOMIC DNA]</scope>
    <source>
        <strain evidence="11">JCM 16981</strain>
    </source>
</reference>
<comment type="similarity">
    <text evidence="2 8">Belongs to the CPA3 antiporters (TC 2.A.63) subunit F family.</text>
</comment>
<evidence type="ECO:0000313" key="10">
    <source>
        <dbReference type="EMBL" id="GAA3727497.1"/>
    </source>
</evidence>
<dbReference type="InterPro" id="IPR007208">
    <property type="entry name" value="MrpF/PhaF-like"/>
</dbReference>
<evidence type="ECO:0000256" key="7">
    <source>
        <dbReference type="ARBA" id="ARBA00023136"/>
    </source>
</evidence>
<keyword evidence="5 9" id="KW-0812">Transmembrane</keyword>
<gene>
    <name evidence="10" type="ORF">GCM10022378_15600</name>
</gene>
<keyword evidence="7 8" id="KW-0472">Membrane</keyword>
<evidence type="ECO:0000256" key="8">
    <source>
        <dbReference type="PIRNR" id="PIRNR028784"/>
    </source>
</evidence>
<dbReference type="Pfam" id="PF04066">
    <property type="entry name" value="MrpF_PhaF"/>
    <property type="match status" value="1"/>
</dbReference>
<proteinExistence type="inferred from homology"/>
<dbReference type="RefSeq" id="WP_344703177.1">
    <property type="nucleotide sequence ID" value="NZ_BAABCK010000050.1"/>
</dbReference>
<evidence type="ECO:0000313" key="11">
    <source>
        <dbReference type="Proteomes" id="UP001500920"/>
    </source>
</evidence>
<keyword evidence="6 9" id="KW-1133">Transmembrane helix</keyword>
<dbReference type="NCBIfam" id="NF009248">
    <property type="entry name" value="PRK12600.1"/>
    <property type="match status" value="1"/>
</dbReference>
<evidence type="ECO:0008006" key="12">
    <source>
        <dbReference type="Google" id="ProtNLM"/>
    </source>
</evidence>
<feature type="transmembrane region" description="Helical" evidence="9">
    <location>
        <begin position="37"/>
        <end position="56"/>
    </location>
</feature>
<keyword evidence="4 8" id="KW-1003">Cell membrane</keyword>
<evidence type="ECO:0000256" key="3">
    <source>
        <dbReference type="ARBA" id="ARBA00022448"/>
    </source>
</evidence>
<evidence type="ECO:0000256" key="4">
    <source>
        <dbReference type="ARBA" id="ARBA00022475"/>
    </source>
</evidence>
<keyword evidence="3 8" id="KW-0813">Transport</keyword>
<organism evidence="10 11">
    <name type="scientific">Salinicoccus jeotgali</name>
    <dbReference type="NCBI Taxonomy" id="381634"/>
    <lineage>
        <taxon>Bacteria</taxon>
        <taxon>Bacillati</taxon>
        <taxon>Bacillota</taxon>
        <taxon>Bacilli</taxon>
        <taxon>Bacillales</taxon>
        <taxon>Staphylococcaceae</taxon>
        <taxon>Salinicoccus</taxon>
    </lineage>
</organism>
<dbReference type="EMBL" id="BAABCK010000050">
    <property type="protein sequence ID" value="GAA3727497.1"/>
    <property type="molecule type" value="Genomic_DNA"/>
</dbReference>
<evidence type="ECO:0000256" key="2">
    <source>
        <dbReference type="ARBA" id="ARBA00009212"/>
    </source>
</evidence>
<name>A0ABP7F3I1_9STAP</name>
<keyword evidence="8" id="KW-0050">Antiport</keyword>
<evidence type="ECO:0000256" key="5">
    <source>
        <dbReference type="ARBA" id="ARBA00022692"/>
    </source>
</evidence>
<evidence type="ECO:0000256" key="1">
    <source>
        <dbReference type="ARBA" id="ARBA00004651"/>
    </source>
</evidence>
<feature type="transmembrane region" description="Helical" evidence="9">
    <location>
        <begin position="6"/>
        <end position="25"/>
    </location>
</feature>